<dbReference type="PANTHER" id="PTHR45712">
    <property type="entry name" value="AGAP008170-PA"/>
    <property type="match status" value="1"/>
</dbReference>
<dbReference type="Gene3D" id="3.80.10.10">
    <property type="entry name" value="Ribonuclease Inhibitor"/>
    <property type="match status" value="6"/>
</dbReference>
<evidence type="ECO:0000313" key="6">
    <source>
        <dbReference type="EnsemblMetazoa" id="XP_001604555"/>
    </source>
</evidence>
<dbReference type="RefSeq" id="XP_001604555.2">
    <property type="nucleotide sequence ID" value="XM_001604505.5"/>
</dbReference>
<dbReference type="InterPro" id="IPR032675">
    <property type="entry name" value="LRR_dom_sf"/>
</dbReference>
<feature type="signal peptide" evidence="4">
    <location>
        <begin position="1"/>
        <end position="16"/>
    </location>
</feature>
<dbReference type="KEGG" id="nvi:100120960"/>
<keyword evidence="1" id="KW-0433">Leucine-rich repeat</keyword>
<evidence type="ECO:0000256" key="2">
    <source>
        <dbReference type="ARBA" id="ARBA00022729"/>
    </source>
</evidence>
<dbReference type="PRINTS" id="PR00019">
    <property type="entry name" value="LEURICHRPT"/>
</dbReference>
<feature type="domain" description="LRRCT" evidence="5">
    <location>
        <begin position="881"/>
        <end position="933"/>
    </location>
</feature>
<dbReference type="InterPro" id="IPR000483">
    <property type="entry name" value="Cys-rich_flank_reg_C"/>
</dbReference>
<dbReference type="InParanoid" id="A0A7M7G625"/>
<keyword evidence="3" id="KW-0677">Repeat</keyword>
<keyword evidence="2 4" id="KW-0732">Signal</keyword>
<name>A0A7M7G625_NASVI</name>
<protein>
    <recommendedName>
        <fullName evidence="5">LRRCT domain-containing protein</fullName>
    </recommendedName>
</protein>
<dbReference type="EnsemblMetazoa" id="XM_001604505">
    <property type="protein sequence ID" value="XP_001604555"/>
    <property type="gene ID" value="LOC100120960"/>
</dbReference>
<dbReference type="GeneID" id="100120960"/>
<evidence type="ECO:0000256" key="3">
    <source>
        <dbReference type="ARBA" id="ARBA00022737"/>
    </source>
</evidence>
<accession>A0A7M7G625</accession>
<dbReference type="AlphaFoldDB" id="A0A7M7G625"/>
<dbReference type="SMART" id="SM00082">
    <property type="entry name" value="LRRCT"/>
    <property type="match status" value="1"/>
</dbReference>
<sequence length="1068" mass="121659">MLLLTLLLGCFLSALGGYIPPGPKYNCPKEISYIHPCICTRGSDQGLYIECENTNLATLSLAFLNLGNEGIPIEELTIYKCNIARFYGPALYPLNVRILKFIDTPLKFIEEHSFLGVNRTLQELHVIGGSLEKFPKEAVQILGNLTTLHIRGHKMDELPSNIFVESLAAYKIERLEISNGSLNSLAIETLAPLRKLKWLDLHGNQIKDLKKSQFKGLRDVESLDLSHNLIDKIDSSHLGDLTKMGWCNLSHNAIADLKRGVFARNSLLKVLNLNSNKIRKLDSNTFRGMRLMRRLYLRDNRINDVGRGTFGTMTRIGTIDLGKNMIKKVDYQMFYQLQYADTLDVSENQVTLVEKLAFKDLYSATVNLSHNAITKIESGAFENCANIVVLDLSHNKIENISKTAFDSATYATTLQLSFNYLTALNQVPLQNMTGLKVLNVSHNNIRIIPRQTFPKLYELHTIDLSYNNLSDIYNAIFQTLFSLRALNLSHNALDKIKPSTFGPLPTLLDLDLSYNKLNDISRGSLTRLASCRTLSVKHNELTKMFLIPISLGHLDISDNLLEEIPSTDIWPSMNALLSLDLSNNRLSDNLGTGSFESLFTLRTLNLQNNGITKPPWEALSSLTSLQYVYMQNNNITTLNKAAFGRLPIVFELNLANNQISNVTERAFEGLLQLLTLNLTNNQITHIPNGAFRGLVSLRNLDLSYNQLQRLDNKTNGLLDDCLSLEKVNLSHNKISTIERKTLPHDPWIPYKIKEVDLSYNSIAVINFDFTLGTKKVIFMNLSHNNIVDIRRYVLGNMTALQTLDLSYNELNDLSEQDVFQPSNNLTNLILHHNRFNHLPWDKIVSMPNLKHLDLEYNDFSSIDENLMKVLHNGTRVTYTGNPLHCDCYVRPLRRWLDTFTEIPEDWRSVECTSPSYVADMHLPEVSEVLMSCSDKEILEDPKYDISPDVKYRDLEYDSEKNIWKVTWYVPTREDTGDFYLVVREPGGRENVLEKDIVYKERSFKIRDLPDPNAKYELCILARDSVGNVKHFRSSQCRILDKHAFSSSSRQSTINILFVLAPIVFTTFW</sequence>
<evidence type="ECO:0000313" key="7">
    <source>
        <dbReference type="Proteomes" id="UP000002358"/>
    </source>
</evidence>
<dbReference type="FunFam" id="3.80.10.10:FF:001164">
    <property type="entry name" value="GH01279p"/>
    <property type="match status" value="2"/>
</dbReference>
<dbReference type="SMART" id="SM00369">
    <property type="entry name" value="LRR_TYP"/>
    <property type="match status" value="22"/>
</dbReference>
<dbReference type="Proteomes" id="UP000002358">
    <property type="component" value="Unassembled WGS sequence"/>
</dbReference>
<dbReference type="SMR" id="A0A7M7G625"/>
<dbReference type="CTD" id="36588"/>
<dbReference type="InterPro" id="IPR001611">
    <property type="entry name" value="Leu-rich_rpt"/>
</dbReference>
<dbReference type="SUPFAM" id="SSF52058">
    <property type="entry name" value="L domain-like"/>
    <property type="match status" value="3"/>
</dbReference>
<evidence type="ECO:0000259" key="5">
    <source>
        <dbReference type="SMART" id="SM00082"/>
    </source>
</evidence>
<dbReference type="PANTHER" id="PTHR45712:SF22">
    <property type="entry name" value="INSULIN-LIKE GROWTH FACTOR-BINDING PROTEIN COMPLEX ACID LABILE SUBUNIT"/>
    <property type="match status" value="1"/>
</dbReference>
<dbReference type="InterPro" id="IPR025875">
    <property type="entry name" value="Leu-rich_rpt_4"/>
</dbReference>
<proteinExistence type="predicted"/>
<reference evidence="6" key="1">
    <citation type="submission" date="2021-01" db="UniProtKB">
        <authorList>
            <consortium name="EnsemblMetazoa"/>
        </authorList>
    </citation>
    <scope>IDENTIFICATION</scope>
</reference>
<dbReference type="Pfam" id="PF13855">
    <property type="entry name" value="LRR_8"/>
    <property type="match status" value="8"/>
</dbReference>
<dbReference type="Pfam" id="PF12799">
    <property type="entry name" value="LRR_4"/>
    <property type="match status" value="1"/>
</dbReference>
<evidence type="ECO:0000256" key="4">
    <source>
        <dbReference type="SAM" id="SignalP"/>
    </source>
</evidence>
<dbReference type="InterPro" id="IPR003591">
    <property type="entry name" value="Leu-rich_rpt_typical-subtyp"/>
</dbReference>
<dbReference type="SMART" id="SM00365">
    <property type="entry name" value="LRR_SD22"/>
    <property type="match status" value="8"/>
</dbReference>
<dbReference type="GO" id="GO:0071944">
    <property type="term" value="C:cell periphery"/>
    <property type="evidence" value="ECO:0007669"/>
    <property type="project" value="UniProtKB-ARBA"/>
</dbReference>
<feature type="chain" id="PRO_5029850834" description="LRRCT domain-containing protein" evidence="4">
    <location>
        <begin position="17"/>
        <end position="1068"/>
    </location>
</feature>
<dbReference type="OrthoDB" id="5789657at2759"/>
<dbReference type="PROSITE" id="PS51450">
    <property type="entry name" value="LRR"/>
    <property type="match status" value="11"/>
</dbReference>
<dbReference type="InterPro" id="IPR050333">
    <property type="entry name" value="SLRP"/>
</dbReference>
<organism evidence="6 7">
    <name type="scientific">Nasonia vitripennis</name>
    <name type="common">Parasitic wasp</name>
    <dbReference type="NCBI Taxonomy" id="7425"/>
    <lineage>
        <taxon>Eukaryota</taxon>
        <taxon>Metazoa</taxon>
        <taxon>Ecdysozoa</taxon>
        <taxon>Arthropoda</taxon>
        <taxon>Hexapoda</taxon>
        <taxon>Insecta</taxon>
        <taxon>Pterygota</taxon>
        <taxon>Neoptera</taxon>
        <taxon>Endopterygota</taxon>
        <taxon>Hymenoptera</taxon>
        <taxon>Apocrita</taxon>
        <taxon>Proctotrupomorpha</taxon>
        <taxon>Chalcidoidea</taxon>
        <taxon>Pteromalidae</taxon>
        <taxon>Pteromalinae</taxon>
        <taxon>Nasonia</taxon>
    </lineage>
</organism>
<evidence type="ECO:0000256" key="1">
    <source>
        <dbReference type="ARBA" id="ARBA00022614"/>
    </source>
</evidence>
<keyword evidence="7" id="KW-1185">Reference proteome</keyword>